<feature type="non-terminal residue" evidence="3">
    <location>
        <position position="115"/>
    </location>
</feature>
<dbReference type="Pfam" id="PF13516">
    <property type="entry name" value="LRR_6"/>
    <property type="match status" value="2"/>
</dbReference>
<dbReference type="SMART" id="SM00368">
    <property type="entry name" value="LRR_RI"/>
    <property type="match status" value="3"/>
</dbReference>
<organism evidence="3 4">
    <name type="scientific">Clarias magur</name>
    <name type="common">Asian catfish</name>
    <name type="synonym">Macropteronotus magur</name>
    <dbReference type="NCBI Taxonomy" id="1594786"/>
    <lineage>
        <taxon>Eukaryota</taxon>
        <taxon>Metazoa</taxon>
        <taxon>Chordata</taxon>
        <taxon>Craniata</taxon>
        <taxon>Vertebrata</taxon>
        <taxon>Euteleostomi</taxon>
        <taxon>Actinopterygii</taxon>
        <taxon>Neopterygii</taxon>
        <taxon>Teleostei</taxon>
        <taxon>Ostariophysi</taxon>
        <taxon>Siluriformes</taxon>
        <taxon>Clariidae</taxon>
        <taxon>Clarias</taxon>
    </lineage>
</organism>
<evidence type="ECO:0000256" key="2">
    <source>
        <dbReference type="ARBA" id="ARBA00022737"/>
    </source>
</evidence>
<protein>
    <submittedName>
        <fullName evidence="3">Ribonuclease inhibitor-like</fullName>
    </submittedName>
</protein>
<dbReference type="SUPFAM" id="SSF52047">
    <property type="entry name" value="RNI-like"/>
    <property type="match status" value="1"/>
</dbReference>
<dbReference type="InterPro" id="IPR001611">
    <property type="entry name" value="Leu-rich_rpt"/>
</dbReference>
<dbReference type="EMBL" id="QNUK01000999">
    <property type="protein sequence ID" value="KAF5888347.1"/>
    <property type="molecule type" value="Genomic_DNA"/>
</dbReference>
<dbReference type="OrthoDB" id="120976at2759"/>
<sequence>LFQCDISGEGCAALASALRSNPSHLKELHLSENNLGDSGVKHLSALLENLHCKLEALRLCQCGATDEGCAALASALRSNPSHLRELELVRNKIDISGRNLLTVLLDDEGYKLQDL</sequence>
<comment type="caution">
    <text evidence="3">The sequence shown here is derived from an EMBL/GenBank/DDBJ whole genome shotgun (WGS) entry which is preliminary data.</text>
</comment>
<keyword evidence="1" id="KW-0433">Leucine-rich repeat</keyword>
<evidence type="ECO:0000313" key="3">
    <source>
        <dbReference type="EMBL" id="KAF5888347.1"/>
    </source>
</evidence>
<reference evidence="3" key="1">
    <citation type="submission" date="2020-07" db="EMBL/GenBank/DDBJ databases">
        <title>Clarias magur genome sequencing, assembly and annotation.</title>
        <authorList>
            <person name="Kushwaha B."/>
            <person name="Kumar R."/>
            <person name="Das P."/>
            <person name="Joshi C.G."/>
            <person name="Kumar D."/>
            <person name="Nagpure N.S."/>
            <person name="Pandey M."/>
            <person name="Agarwal S."/>
            <person name="Srivastava S."/>
            <person name="Singh M."/>
            <person name="Sahoo L."/>
            <person name="Jayasankar P."/>
            <person name="Meher P.K."/>
            <person name="Koringa P.G."/>
            <person name="Iquebal M.A."/>
            <person name="Das S.P."/>
            <person name="Bit A."/>
            <person name="Patnaik S."/>
            <person name="Patel N."/>
            <person name="Shah T.M."/>
            <person name="Hinsu A."/>
            <person name="Jena J.K."/>
        </authorList>
    </citation>
    <scope>NUCLEOTIDE SEQUENCE</scope>
    <source>
        <strain evidence="3">CIFAMagur01</strain>
        <tissue evidence="3">Testis</tissue>
    </source>
</reference>
<keyword evidence="4" id="KW-1185">Reference proteome</keyword>
<name>A0A8J4TW22_CLAMG</name>
<feature type="non-terminal residue" evidence="3">
    <location>
        <position position="1"/>
    </location>
</feature>
<accession>A0A8J4TW22</accession>
<dbReference type="InterPro" id="IPR051261">
    <property type="entry name" value="NLR"/>
</dbReference>
<dbReference type="Proteomes" id="UP000727407">
    <property type="component" value="Unassembled WGS sequence"/>
</dbReference>
<proteinExistence type="predicted"/>
<dbReference type="PANTHER" id="PTHR24106">
    <property type="entry name" value="NACHT, LRR AND CARD DOMAINS-CONTAINING"/>
    <property type="match status" value="1"/>
</dbReference>
<dbReference type="InterPro" id="IPR032675">
    <property type="entry name" value="LRR_dom_sf"/>
</dbReference>
<keyword evidence="2" id="KW-0677">Repeat</keyword>
<gene>
    <name evidence="3" type="ORF">DAT39_021896</name>
</gene>
<dbReference type="Gene3D" id="3.80.10.10">
    <property type="entry name" value="Ribonuclease Inhibitor"/>
    <property type="match status" value="1"/>
</dbReference>
<evidence type="ECO:0000256" key="1">
    <source>
        <dbReference type="ARBA" id="ARBA00022614"/>
    </source>
</evidence>
<evidence type="ECO:0000313" key="4">
    <source>
        <dbReference type="Proteomes" id="UP000727407"/>
    </source>
</evidence>
<dbReference type="AlphaFoldDB" id="A0A8J4TW22"/>